<organism evidence="2 3">
    <name type="scientific">Rhynchosporium graminicola</name>
    <dbReference type="NCBI Taxonomy" id="2792576"/>
    <lineage>
        <taxon>Eukaryota</taxon>
        <taxon>Fungi</taxon>
        <taxon>Dikarya</taxon>
        <taxon>Ascomycota</taxon>
        <taxon>Pezizomycotina</taxon>
        <taxon>Leotiomycetes</taxon>
        <taxon>Helotiales</taxon>
        <taxon>Ploettnerulaceae</taxon>
        <taxon>Rhynchosporium</taxon>
    </lineage>
</organism>
<dbReference type="AlphaFoldDB" id="A0A1E1LPH1"/>
<sequence length="259" mass="29397">MASQDLNHETASNDEIAAYCSNADHASLSEACYDIHVVKLSEDAVVKFGLNVKEEEATSLRRAYELVDQDIVRIQIAYRFFIKAQQGYIVMEHMHGRVLQPVEEPVVVRRIADILAYLTTICGSVPGPLGGGVSCGILWSEHSEEPLLHSFEEMEDWFNRRLRKQDHRLRFGESVLVLCHLDLAPRNFLLLEDGSVCLLDWASAGFCPRVFEECAIRVARGLKDSFDEDALKPKDLSEKEEVQISSMMQAYYNSVRYHS</sequence>
<name>A0A1E1LPH1_9HELO</name>
<dbReference type="InterPro" id="IPR002575">
    <property type="entry name" value="Aminoglycoside_PTrfase"/>
</dbReference>
<feature type="domain" description="Aminoglycoside phosphotransferase" evidence="1">
    <location>
        <begin position="87"/>
        <end position="211"/>
    </location>
</feature>
<proteinExistence type="predicted"/>
<dbReference type="Pfam" id="PF01636">
    <property type="entry name" value="APH"/>
    <property type="match status" value="1"/>
</dbReference>
<evidence type="ECO:0000313" key="3">
    <source>
        <dbReference type="Proteomes" id="UP000178129"/>
    </source>
</evidence>
<reference evidence="3" key="1">
    <citation type="submission" date="2016-03" db="EMBL/GenBank/DDBJ databases">
        <authorList>
            <person name="Ploux O."/>
        </authorList>
    </citation>
    <scope>NUCLEOTIDE SEQUENCE [LARGE SCALE GENOMIC DNA]</scope>
    <source>
        <strain evidence="3">UK7</strain>
    </source>
</reference>
<keyword evidence="3" id="KW-1185">Reference proteome</keyword>
<dbReference type="InterPro" id="IPR011009">
    <property type="entry name" value="Kinase-like_dom_sf"/>
</dbReference>
<dbReference type="InParanoid" id="A0A1E1LPH1"/>
<comment type="caution">
    <text evidence="2">The sequence shown here is derived from an EMBL/GenBank/DDBJ whole genome shotgun (WGS) entry which is preliminary data.</text>
</comment>
<dbReference type="InterPro" id="IPR051678">
    <property type="entry name" value="AGP_Transferase"/>
</dbReference>
<evidence type="ECO:0000313" key="2">
    <source>
        <dbReference type="EMBL" id="CZT12392.1"/>
    </source>
</evidence>
<protein>
    <recommendedName>
        <fullName evidence="1">Aminoglycoside phosphotransferase domain-containing protein</fullName>
    </recommendedName>
</protein>
<dbReference type="Gene3D" id="3.90.1200.10">
    <property type="match status" value="1"/>
</dbReference>
<gene>
    <name evidence="2" type="ORF">RCO7_09085</name>
</gene>
<dbReference type="Proteomes" id="UP000178129">
    <property type="component" value="Unassembled WGS sequence"/>
</dbReference>
<dbReference type="STRING" id="914237.A0A1E1LPH1"/>
<dbReference type="EMBL" id="FJUW01000071">
    <property type="protein sequence ID" value="CZT12392.1"/>
    <property type="molecule type" value="Genomic_DNA"/>
</dbReference>
<dbReference type="PANTHER" id="PTHR21310">
    <property type="entry name" value="AMINOGLYCOSIDE PHOSPHOTRANSFERASE-RELATED-RELATED"/>
    <property type="match status" value="1"/>
</dbReference>
<dbReference type="SUPFAM" id="SSF56112">
    <property type="entry name" value="Protein kinase-like (PK-like)"/>
    <property type="match status" value="1"/>
</dbReference>
<evidence type="ECO:0000259" key="1">
    <source>
        <dbReference type="Pfam" id="PF01636"/>
    </source>
</evidence>
<dbReference type="PANTHER" id="PTHR21310:SF39">
    <property type="entry name" value="AMINOGLYCOSIDE PHOSPHOTRANSFERASE DOMAIN-CONTAINING PROTEIN"/>
    <property type="match status" value="1"/>
</dbReference>
<accession>A0A1E1LPH1</accession>